<proteinExistence type="predicted"/>
<evidence type="ECO:0000256" key="1">
    <source>
        <dbReference type="SAM" id="MobiDB-lite"/>
    </source>
</evidence>
<reference evidence="2 3" key="1">
    <citation type="submission" date="2018-10" db="EMBL/GenBank/DDBJ databases">
        <title>Isolation, diversity and antibacterial activity of antinobacteria from the wheat rhizosphere soil.</title>
        <authorList>
            <person name="Sun T."/>
        </authorList>
    </citation>
    <scope>NUCLEOTIDE SEQUENCE [LARGE SCALE GENOMIC DNA]</scope>
    <source>
        <strain evidence="2 3">SJ-23</strain>
    </source>
</reference>
<feature type="compositionally biased region" description="Polar residues" evidence="1">
    <location>
        <begin position="55"/>
        <end position="68"/>
    </location>
</feature>
<evidence type="ECO:0000313" key="2">
    <source>
        <dbReference type="EMBL" id="RNB49742.1"/>
    </source>
</evidence>
<keyword evidence="3" id="KW-1185">Reference proteome</keyword>
<accession>A0A3M8AF01</accession>
<evidence type="ECO:0000313" key="3">
    <source>
        <dbReference type="Proteomes" id="UP000275048"/>
    </source>
</evidence>
<feature type="region of interest" description="Disordered" evidence="1">
    <location>
        <begin position="53"/>
        <end position="78"/>
    </location>
</feature>
<protein>
    <submittedName>
        <fullName evidence="2">Uncharacterized protein</fullName>
    </submittedName>
</protein>
<organism evidence="2 3">
    <name type="scientific">Agromyces tardus</name>
    <dbReference type="NCBI Taxonomy" id="2583849"/>
    <lineage>
        <taxon>Bacteria</taxon>
        <taxon>Bacillati</taxon>
        <taxon>Actinomycetota</taxon>
        <taxon>Actinomycetes</taxon>
        <taxon>Micrococcales</taxon>
        <taxon>Microbacteriaceae</taxon>
        <taxon>Agromyces</taxon>
    </lineage>
</organism>
<name>A0A3M8AF01_9MICO</name>
<dbReference type="AlphaFoldDB" id="A0A3M8AF01"/>
<dbReference type="Proteomes" id="UP000275048">
    <property type="component" value="Unassembled WGS sequence"/>
</dbReference>
<comment type="caution">
    <text evidence="2">The sequence shown here is derived from an EMBL/GenBank/DDBJ whole genome shotgun (WGS) entry which is preliminary data.</text>
</comment>
<dbReference type="EMBL" id="RHHB01000015">
    <property type="protein sequence ID" value="RNB49742.1"/>
    <property type="molecule type" value="Genomic_DNA"/>
</dbReference>
<gene>
    <name evidence="2" type="ORF">EDM22_09825</name>
</gene>
<sequence>MPAATMAARSADLRSIDRLDIVRDADGTSLSSRPIVAPLRRVGQILLGRCDHSESASSHTTTILNPSHSGPYMQPVSR</sequence>